<dbReference type="Proteomes" id="UP000030706">
    <property type="component" value="Unassembled WGS sequence"/>
</dbReference>
<gene>
    <name evidence="2" type="ORF">M438DRAFT_348658</name>
</gene>
<evidence type="ECO:0000313" key="3">
    <source>
        <dbReference type="Proteomes" id="UP000030706"/>
    </source>
</evidence>
<dbReference type="EMBL" id="KL584996">
    <property type="protein sequence ID" value="KEQ80734.1"/>
    <property type="molecule type" value="Genomic_DNA"/>
</dbReference>
<keyword evidence="1" id="KW-0812">Transmembrane</keyword>
<sequence>MRVETCNSRARLVVALCCAVGAWAPIHYHHQFLQPTASKKPITWSRLSETSAGGLSFRVEFPYGRACNDAGGQQSGRSSRPFRVFTSPGPLLPTCIMTQHLFARAPTPRI</sequence>
<accession>A0A074XAI5</accession>
<evidence type="ECO:0000313" key="2">
    <source>
        <dbReference type="EMBL" id="KEQ80734.1"/>
    </source>
</evidence>
<name>A0A074XAI5_AURPU</name>
<protein>
    <submittedName>
        <fullName evidence="2">Uncharacterized protein</fullName>
    </submittedName>
</protein>
<evidence type="ECO:0000256" key="1">
    <source>
        <dbReference type="SAM" id="Phobius"/>
    </source>
</evidence>
<keyword evidence="1" id="KW-0472">Membrane</keyword>
<dbReference type="HOGENOM" id="CLU_2170576_0_0_1"/>
<reference evidence="2 3" key="1">
    <citation type="journal article" date="2014" name="BMC Genomics">
        <title>Genome sequencing of four Aureobasidium pullulans varieties: biotechnological potential, stress tolerance, and description of new species.</title>
        <authorList>
            <person name="Gostin Ar C."/>
            <person name="Ohm R.A."/>
            <person name="Kogej T."/>
            <person name="Sonjak S."/>
            <person name="Turk M."/>
            <person name="Zajc J."/>
            <person name="Zalar P."/>
            <person name="Grube M."/>
            <person name="Sun H."/>
            <person name="Han J."/>
            <person name="Sharma A."/>
            <person name="Chiniquy J."/>
            <person name="Ngan C.Y."/>
            <person name="Lipzen A."/>
            <person name="Barry K."/>
            <person name="Grigoriev I.V."/>
            <person name="Gunde-Cimerman N."/>
        </authorList>
    </citation>
    <scope>NUCLEOTIDE SEQUENCE [LARGE SCALE GENOMIC DNA]</scope>
    <source>
        <strain evidence="2 3">EXF-150</strain>
    </source>
</reference>
<dbReference type="AlphaFoldDB" id="A0A074XAI5"/>
<proteinExistence type="predicted"/>
<dbReference type="GeneID" id="40748501"/>
<keyword evidence="1" id="KW-1133">Transmembrane helix</keyword>
<keyword evidence="3" id="KW-1185">Reference proteome</keyword>
<feature type="transmembrane region" description="Helical" evidence="1">
    <location>
        <begin position="12"/>
        <end position="30"/>
    </location>
</feature>
<dbReference type="RefSeq" id="XP_029756921.1">
    <property type="nucleotide sequence ID" value="XM_029906195.1"/>
</dbReference>
<organism evidence="2 3">
    <name type="scientific">Aureobasidium pullulans EXF-150</name>
    <dbReference type="NCBI Taxonomy" id="1043002"/>
    <lineage>
        <taxon>Eukaryota</taxon>
        <taxon>Fungi</taxon>
        <taxon>Dikarya</taxon>
        <taxon>Ascomycota</taxon>
        <taxon>Pezizomycotina</taxon>
        <taxon>Dothideomycetes</taxon>
        <taxon>Dothideomycetidae</taxon>
        <taxon>Dothideales</taxon>
        <taxon>Saccotheciaceae</taxon>
        <taxon>Aureobasidium</taxon>
    </lineage>
</organism>